<reference evidence="1 2" key="1">
    <citation type="journal article" date="2019" name="ACS Chem. Biol.">
        <title>Identification and Mobilization of a Cryptic Antibiotic Biosynthesis Gene Locus from a Human-Pathogenic Nocardia Isolate.</title>
        <authorList>
            <person name="Herisse M."/>
            <person name="Ishida K."/>
            <person name="Porter J.L."/>
            <person name="Howden B."/>
            <person name="Hertweck C."/>
            <person name="Stinear T.P."/>
            <person name="Pidot S.J."/>
        </authorList>
    </citation>
    <scope>NUCLEOTIDE SEQUENCE [LARGE SCALE GENOMIC DNA]</scope>
    <source>
        <strain evidence="1 2">AUSMDU00024985</strain>
    </source>
</reference>
<dbReference type="Proteomes" id="UP000501705">
    <property type="component" value="Chromosome"/>
</dbReference>
<dbReference type="AlphaFoldDB" id="A0A6G9XTU7"/>
<name>A0A6G9XTU7_NOCBR</name>
<protein>
    <submittedName>
        <fullName evidence="1">Uncharacterized protein</fullName>
    </submittedName>
</protein>
<dbReference type="EMBL" id="CP046171">
    <property type="protein sequence ID" value="QIS04325.1"/>
    <property type="molecule type" value="Genomic_DNA"/>
</dbReference>
<accession>A0A6G9XTU7</accession>
<sequence>MAYAESETWATITLDRLPPVHIEVDGTRYTLKDMISGTASCSSPHGNDASIKVGYGYKSWTIPWRAELKCDGKVRHWSVAKRSALIPRGLTGLRTGTHTLEAAVWINGTIYAETQARTNVFVEDRY</sequence>
<dbReference type="RefSeq" id="WP_167463444.1">
    <property type="nucleotide sequence ID" value="NZ_CP046171.1"/>
</dbReference>
<organism evidence="1 2">
    <name type="scientific">Nocardia brasiliensis</name>
    <dbReference type="NCBI Taxonomy" id="37326"/>
    <lineage>
        <taxon>Bacteria</taxon>
        <taxon>Bacillati</taxon>
        <taxon>Actinomycetota</taxon>
        <taxon>Actinomycetes</taxon>
        <taxon>Mycobacteriales</taxon>
        <taxon>Nocardiaceae</taxon>
        <taxon>Nocardia</taxon>
    </lineage>
</organism>
<evidence type="ECO:0000313" key="1">
    <source>
        <dbReference type="EMBL" id="QIS04325.1"/>
    </source>
</evidence>
<evidence type="ECO:0000313" key="2">
    <source>
        <dbReference type="Proteomes" id="UP000501705"/>
    </source>
</evidence>
<gene>
    <name evidence="1" type="ORF">F5X71_20100</name>
</gene>
<proteinExistence type="predicted"/>